<dbReference type="EMBL" id="RQJP01000001">
    <property type="protein sequence ID" value="RRB17430.1"/>
    <property type="molecule type" value="Genomic_DNA"/>
</dbReference>
<feature type="domain" description="MsrB" evidence="8">
    <location>
        <begin position="40"/>
        <end position="162"/>
    </location>
</feature>
<evidence type="ECO:0000313" key="9">
    <source>
        <dbReference type="EMBL" id="RRB17430.1"/>
    </source>
</evidence>
<reference evidence="9 10" key="1">
    <citation type="submission" date="2018-11" db="EMBL/GenBank/DDBJ databases">
        <authorList>
            <person name="Zhou Z."/>
            <person name="Wang G."/>
        </authorList>
    </citation>
    <scope>NUCLEOTIDE SEQUENCE [LARGE SCALE GENOMIC DNA]</scope>
    <source>
        <strain evidence="9 10">KCTC42998</strain>
    </source>
</reference>
<comment type="cofactor">
    <cofactor evidence="6">
        <name>Zn(2+)</name>
        <dbReference type="ChEBI" id="CHEBI:29105"/>
    </cofactor>
    <text evidence="6">Binds 1 zinc ion per subunit. The zinc ion is important for the structural integrity of the protein.</text>
</comment>
<keyword evidence="7" id="KW-0732">Signal</keyword>
<dbReference type="GO" id="GO:0033743">
    <property type="term" value="F:peptide-methionine (R)-S-oxide reductase activity"/>
    <property type="evidence" value="ECO:0007669"/>
    <property type="project" value="UniProtKB-UniRule"/>
</dbReference>
<dbReference type="EC" id="1.8.4.12" evidence="6"/>
<dbReference type="RefSeq" id="WP_124904032.1">
    <property type="nucleotide sequence ID" value="NZ_RQJP01000001.1"/>
</dbReference>
<sequence length="162" mass="17943">MNRNLFLGVLCGLVLTGSIASISLTPAHDDAKPRKVVKTNAEWKKILTPQQYNVLREQGTERPFTSPLVDNHEKGIFKCAACKTPLFSSDTKFESGTGWPSFYKSLSKENVVEKVDRSYGMVRTEVECGVCGGHLGHVFEDGPKPTGLRYCMNGVALEFEKK</sequence>
<dbReference type="OrthoDB" id="4174719at2"/>
<dbReference type="GO" id="GO:0006979">
    <property type="term" value="P:response to oxidative stress"/>
    <property type="evidence" value="ECO:0007669"/>
    <property type="project" value="InterPro"/>
</dbReference>
<comment type="caution">
    <text evidence="9">The sequence shown here is derived from an EMBL/GenBank/DDBJ whole genome shotgun (WGS) entry which is preliminary data.</text>
</comment>
<evidence type="ECO:0000256" key="1">
    <source>
        <dbReference type="ARBA" id="ARBA00007174"/>
    </source>
</evidence>
<dbReference type="GO" id="GO:0030091">
    <property type="term" value="P:protein repair"/>
    <property type="evidence" value="ECO:0007669"/>
    <property type="project" value="InterPro"/>
</dbReference>
<proteinExistence type="inferred from homology"/>
<feature type="binding site" evidence="6">
    <location>
        <position position="131"/>
    </location>
    <ligand>
        <name>Zn(2+)</name>
        <dbReference type="ChEBI" id="CHEBI:29105"/>
    </ligand>
</feature>
<evidence type="ECO:0000256" key="6">
    <source>
        <dbReference type="HAMAP-Rule" id="MF_01400"/>
    </source>
</evidence>
<evidence type="ECO:0000256" key="5">
    <source>
        <dbReference type="ARBA" id="ARBA00048488"/>
    </source>
</evidence>
<dbReference type="Pfam" id="PF01641">
    <property type="entry name" value="SelR"/>
    <property type="match status" value="1"/>
</dbReference>
<feature type="active site" description="Nucleophile" evidence="6">
    <location>
        <position position="151"/>
    </location>
</feature>
<feature type="chain" id="PRO_5018078185" description="Peptide methionine sulfoxide reductase MsrB" evidence="7">
    <location>
        <begin position="21"/>
        <end position="162"/>
    </location>
</feature>
<dbReference type="InterPro" id="IPR011057">
    <property type="entry name" value="Mss4-like_sf"/>
</dbReference>
<dbReference type="GO" id="GO:0005737">
    <property type="term" value="C:cytoplasm"/>
    <property type="evidence" value="ECO:0007669"/>
    <property type="project" value="TreeGrafter"/>
</dbReference>
<dbReference type="PROSITE" id="PS51790">
    <property type="entry name" value="MSRB"/>
    <property type="match status" value="1"/>
</dbReference>
<dbReference type="FunFam" id="2.170.150.20:FF:000001">
    <property type="entry name" value="Peptide methionine sulfoxide reductase MsrB"/>
    <property type="match status" value="1"/>
</dbReference>
<gene>
    <name evidence="6 9" type="primary">msrB</name>
    <name evidence="9" type="ORF">EHT87_03860</name>
</gene>
<protein>
    <recommendedName>
        <fullName evidence="6">Peptide methionine sulfoxide reductase MsrB</fullName>
        <ecNumber evidence="6">1.8.4.12</ecNumber>
    </recommendedName>
    <alternativeName>
        <fullName evidence="6">Peptide-methionine (R)-S-oxide reductase</fullName>
    </alternativeName>
</protein>
<comment type="catalytic activity">
    <reaction evidence="5 6">
        <text>L-methionyl-[protein] + [thioredoxin]-disulfide + H2O = L-methionyl-(R)-S-oxide-[protein] + [thioredoxin]-dithiol</text>
        <dbReference type="Rhea" id="RHEA:24164"/>
        <dbReference type="Rhea" id="RHEA-COMP:10698"/>
        <dbReference type="Rhea" id="RHEA-COMP:10700"/>
        <dbReference type="Rhea" id="RHEA-COMP:12313"/>
        <dbReference type="Rhea" id="RHEA-COMP:12314"/>
        <dbReference type="ChEBI" id="CHEBI:15377"/>
        <dbReference type="ChEBI" id="CHEBI:16044"/>
        <dbReference type="ChEBI" id="CHEBI:29950"/>
        <dbReference type="ChEBI" id="CHEBI:45764"/>
        <dbReference type="ChEBI" id="CHEBI:50058"/>
        <dbReference type="EC" id="1.8.4.12"/>
    </reaction>
</comment>
<evidence type="ECO:0000256" key="7">
    <source>
        <dbReference type="SAM" id="SignalP"/>
    </source>
</evidence>
<keyword evidence="3 6" id="KW-0862">Zinc</keyword>
<evidence type="ECO:0000259" key="8">
    <source>
        <dbReference type="PROSITE" id="PS51790"/>
    </source>
</evidence>
<keyword evidence="2 6" id="KW-0479">Metal-binding</keyword>
<evidence type="ECO:0000256" key="2">
    <source>
        <dbReference type="ARBA" id="ARBA00022723"/>
    </source>
</evidence>
<dbReference type="NCBIfam" id="TIGR00357">
    <property type="entry name" value="peptide-methionine (R)-S-oxide reductase MsrB"/>
    <property type="match status" value="1"/>
</dbReference>
<feature type="binding site" evidence="6">
    <location>
        <position position="79"/>
    </location>
    <ligand>
        <name>Zn(2+)</name>
        <dbReference type="ChEBI" id="CHEBI:29105"/>
    </ligand>
</feature>
<feature type="binding site" evidence="6">
    <location>
        <position position="128"/>
    </location>
    <ligand>
        <name>Zn(2+)</name>
        <dbReference type="ChEBI" id="CHEBI:29105"/>
    </ligand>
</feature>
<dbReference type="PANTHER" id="PTHR10173">
    <property type="entry name" value="METHIONINE SULFOXIDE REDUCTASE"/>
    <property type="match status" value="1"/>
</dbReference>
<keyword evidence="4 6" id="KW-0560">Oxidoreductase</keyword>
<evidence type="ECO:0000256" key="4">
    <source>
        <dbReference type="ARBA" id="ARBA00023002"/>
    </source>
</evidence>
<dbReference type="AlphaFoldDB" id="A0A3P1CWG9"/>
<dbReference type="Gene3D" id="2.170.150.20">
    <property type="entry name" value="Peptide methionine sulfoxide reductase"/>
    <property type="match status" value="1"/>
</dbReference>
<dbReference type="SUPFAM" id="SSF51316">
    <property type="entry name" value="Mss4-like"/>
    <property type="match status" value="1"/>
</dbReference>
<keyword evidence="10" id="KW-1185">Reference proteome</keyword>
<organism evidence="9 10">
    <name type="scientific">Larkinella knui</name>
    <dbReference type="NCBI Taxonomy" id="2025310"/>
    <lineage>
        <taxon>Bacteria</taxon>
        <taxon>Pseudomonadati</taxon>
        <taxon>Bacteroidota</taxon>
        <taxon>Cytophagia</taxon>
        <taxon>Cytophagales</taxon>
        <taxon>Spirosomataceae</taxon>
        <taxon>Larkinella</taxon>
    </lineage>
</organism>
<dbReference type="PANTHER" id="PTHR10173:SF57">
    <property type="entry name" value="PEPTIDE-METHIONINE (R)-S-OXIDE REDUCTASE"/>
    <property type="match status" value="1"/>
</dbReference>
<feature type="signal peptide" evidence="7">
    <location>
        <begin position="1"/>
        <end position="20"/>
    </location>
</feature>
<evidence type="ECO:0000256" key="3">
    <source>
        <dbReference type="ARBA" id="ARBA00022833"/>
    </source>
</evidence>
<dbReference type="InterPro" id="IPR028427">
    <property type="entry name" value="Met_Sox_Rdtase_MsrB"/>
</dbReference>
<feature type="binding site" evidence="6">
    <location>
        <position position="82"/>
    </location>
    <ligand>
        <name>Zn(2+)</name>
        <dbReference type="ChEBI" id="CHEBI:29105"/>
    </ligand>
</feature>
<comment type="similarity">
    <text evidence="1 6">Belongs to the MsrB Met sulfoxide reductase family.</text>
</comment>
<evidence type="ECO:0000313" key="10">
    <source>
        <dbReference type="Proteomes" id="UP000274271"/>
    </source>
</evidence>
<name>A0A3P1CWG9_9BACT</name>
<dbReference type="InterPro" id="IPR002579">
    <property type="entry name" value="Met_Sox_Rdtase_MsrB_dom"/>
</dbReference>
<dbReference type="HAMAP" id="MF_01400">
    <property type="entry name" value="MsrB"/>
    <property type="match status" value="1"/>
</dbReference>
<dbReference type="Proteomes" id="UP000274271">
    <property type="component" value="Unassembled WGS sequence"/>
</dbReference>
<dbReference type="GO" id="GO:0008270">
    <property type="term" value="F:zinc ion binding"/>
    <property type="evidence" value="ECO:0007669"/>
    <property type="project" value="UniProtKB-UniRule"/>
</dbReference>
<accession>A0A3P1CWG9</accession>